<dbReference type="Gene3D" id="3.40.50.620">
    <property type="entry name" value="HUPs"/>
    <property type="match status" value="2"/>
</dbReference>
<dbReference type="CDD" id="cd00812">
    <property type="entry name" value="LeuRS_core"/>
    <property type="match status" value="1"/>
</dbReference>
<dbReference type="InterPro" id="IPR015413">
    <property type="entry name" value="Methionyl/Leucyl_tRNA_Synth"/>
</dbReference>
<dbReference type="OrthoDB" id="15954at2759"/>
<dbReference type="GO" id="GO:0032543">
    <property type="term" value="P:mitochondrial translation"/>
    <property type="evidence" value="ECO:0007669"/>
    <property type="project" value="TreeGrafter"/>
</dbReference>
<keyword evidence="6 11" id="KW-0067">ATP-binding</keyword>
<dbReference type="InterPro" id="IPR009080">
    <property type="entry name" value="tRNAsynth_Ia_anticodon-bd"/>
</dbReference>
<dbReference type="FunFam" id="3.40.50.620:FF:000100">
    <property type="entry name" value="probable leucine--tRNA ligase, mitochondrial"/>
    <property type="match status" value="1"/>
</dbReference>
<evidence type="ECO:0000256" key="9">
    <source>
        <dbReference type="ARBA" id="ARBA00030520"/>
    </source>
</evidence>
<protein>
    <recommendedName>
        <fullName evidence="3">leucine--tRNA ligase</fullName>
        <ecNumber evidence="3">6.1.1.4</ecNumber>
    </recommendedName>
    <alternativeName>
        <fullName evidence="9">Leucyl-tRNA synthetase</fullName>
    </alternativeName>
</protein>
<evidence type="ECO:0000256" key="6">
    <source>
        <dbReference type="ARBA" id="ARBA00022840"/>
    </source>
</evidence>
<dbReference type="Pfam" id="PF08264">
    <property type="entry name" value="Anticodon_1"/>
    <property type="match status" value="1"/>
</dbReference>
<dbReference type="InterPro" id="IPR013155">
    <property type="entry name" value="M/V/L/I-tRNA-synth_anticd-bd"/>
</dbReference>
<dbReference type="SUPFAM" id="SSF52374">
    <property type="entry name" value="Nucleotidylyl transferase"/>
    <property type="match status" value="1"/>
</dbReference>
<dbReference type="InterPro" id="IPR009008">
    <property type="entry name" value="Val/Leu/Ile-tRNA-synth_edit"/>
</dbReference>
<evidence type="ECO:0000256" key="5">
    <source>
        <dbReference type="ARBA" id="ARBA00022741"/>
    </source>
</evidence>
<evidence type="ECO:0000313" key="17">
    <source>
        <dbReference type="Proteomes" id="UP000298493"/>
    </source>
</evidence>
<dbReference type="Gene3D" id="1.10.730.10">
    <property type="entry name" value="Isoleucyl-tRNA Synthetase, Domain 1"/>
    <property type="match status" value="1"/>
</dbReference>
<comment type="subcellular location">
    <subcellularLocation>
        <location evidence="1">Mitochondrion matrix</location>
    </subcellularLocation>
</comment>
<dbReference type="PANTHER" id="PTHR43740:SF2">
    <property type="entry name" value="LEUCINE--TRNA LIGASE, MITOCHONDRIAL"/>
    <property type="match status" value="1"/>
</dbReference>
<evidence type="ECO:0000256" key="2">
    <source>
        <dbReference type="ARBA" id="ARBA00005594"/>
    </source>
</evidence>
<dbReference type="AlphaFoldDB" id="A0A4Z1NYU7"/>
<evidence type="ECO:0000256" key="4">
    <source>
        <dbReference type="ARBA" id="ARBA00022598"/>
    </source>
</evidence>
<dbReference type="GO" id="GO:0004823">
    <property type="term" value="F:leucine-tRNA ligase activity"/>
    <property type="evidence" value="ECO:0007669"/>
    <property type="project" value="UniProtKB-EC"/>
</dbReference>
<evidence type="ECO:0000256" key="3">
    <source>
        <dbReference type="ARBA" id="ARBA00013164"/>
    </source>
</evidence>
<organism evidence="16 17">
    <name type="scientific">Venturia nashicola</name>
    <dbReference type="NCBI Taxonomy" id="86259"/>
    <lineage>
        <taxon>Eukaryota</taxon>
        <taxon>Fungi</taxon>
        <taxon>Dikarya</taxon>
        <taxon>Ascomycota</taxon>
        <taxon>Pezizomycotina</taxon>
        <taxon>Dothideomycetes</taxon>
        <taxon>Pleosporomycetidae</taxon>
        <taxon>Venturiales</taxon>
        <taxon>Venturiaceae</taxon>
        <taxon>Venturia</taxon>
    </lineage>
</organism>
<dbReference type="Pfam" id="PF13603">
    <property type="entry name" value="tRNA-synt_1_2"/>
    <property type="match status" value="1"/>
</dbReference>
<dbReference type="NCBIfam" id="TIGR00396">
    <property type="entry name" value="leuS_bact"/>
    <property type="match status" value="1"/>
</dbReference>
<evidence type="ECO:0000259" key="15">
    <source>
        <dbReference type="Pfam" id="PF13603"/>
    </source>
</evidence>
<gene>
    <name evidence="16" type="ORF">E6O75_ATG07462</name>
</gene>
<dbReference type="GO" id="GO:0005524">
    <property type="term" value="F:ATP binding"/>
    <property type="evidence" value="ECO:0007669"/>
    <property type="project" value="UniProtKB-KW"/>
</dbReference>
<dbReference type="SUPFAM" id="SSF50677">
    <property type="entry name" value="ValRS/IleRS/LeuRS editing domain"/>
    <property type="match status" value="1"/>
</dbReference>
<evidence type="ECO:0000259" key="12">
    <source>
        <dbReference type="Pfam" id="PF00133"/>
    </source>
</evidence>
<dbReference type="SUPFAM" id="SSF47323">
    <property type="entry name" value="Anticodon-binding domain of a subclass of class I aminoacyl-tRNA synthetases"/>
    <property type="match status" value="1"/>
</dbReference>
<evidence type="ECO:0000313" key="16">
    <source>
        <dbReference type="EMBL" id="TID20002.1"/>
    </source>
</evidence>
<dbReference type="FunFam" id="3.40.50.620:FF:000003">
    <property type="entry name" value="Leucine--tRNA ligase"/>
    <property type="match status" value="1"/>
</dbReference>
<dbReference type="PANTHER" id="PTHR43740">
    <property type="entry name" value="LEUCYL-TRNA SYNTHETASE"/>
    <property type="match status" value="1"/>
</dbReference>
<comment type="caution">
    <text evidence="16">The sequence shown here is derived from an EMBL/GenBank/DDBJ whole genome shotgun (WGS) entry which is preliminary data.</text>
</comment>
<keyword evidence="4 11" id="KW-0436">Ligase</keyword>
<feature type="domain" description="Aminoacyl-tRNA synthetase class Ia" evidence="12">
    <location>
        <begin position="467"/>
        <end position="633"/>
    </location>
</feature>
<feature type="domain" description="Leucyl-tRNA synthetase editing" evidence="15">
    <location>
        <begin position="252"/>
        <end position="433"/>
    </location>
</feature>
<evidence type="ECO:0000259" key="14">
    <source>
        <dbReference type="Pfam" id="PF09334"/>
    </source>
</evidence>
<dbReference type="Pfam" id="PF00133">
    <property type="entry name" value="tRNA-synt_1"/>
    <property type="match status" value="1"/>
</dbReference>
<dbReference type="PROSITE" id="PS00178">
    <property type="entry name" value="AA_TRNA_LIGASE_I"/>
    <property type="match status" value="1"/>
</dbReference>
<dbReference type="InterPro" id="IPR025709">
    <property type="entry name" value="Leu_tRNA-synth_edit"/>
</dbReference>
<reference evidence="16 17" key="1">
    <citation type="submission" date="2019-04" db="EMBL/GenBank/DDBJ databases">
        <title>High contiguity whole genome sequence and gene annotation resource for two Venturia nashicola isolates.</title>
        <authorList>
            <person name="Prokchorchik M."/>
            <person name="Won K."/>
            <person name="Lee Y."/>
            <person name="Choi E.D."/>
            <person name="Segonzac C."/>
            <person name="Sohn K.H."/>
        </authorList>
    </citation>
    <scope>NUCLEOTIDE SEQUENCE [LARGE SCALE GENOMIC DNA]</scope>
    <source>
        <strain evidence="16 17">PRI2</strain>
    </source>
</reference>
<comment type="similarity">
    <text evidence="2 11">Belongs to the class-I aminoacyl-tRNA synthetase family.</text>
</comment>
<keyword evidence="7 11" id="KW-0648">Protein biosynthesis</keyword>
<dbReference type="InterPro" id="IPR002300">
    <property type="entry name" value="aa-tRNA-synth_Ia"/>
</dbReference>
<evidence type="ECO:0000256" key="11">
    <source>
        <dbReference type="RuleBase" id="RU363035"/>
    </source>
</evidence>
<dbReference type="InterPro" id="IPR014729">
    <property type="entry name" value="Rossmann-like_a/b/a_fold"/>
</dbReference>
<dbReference type="EC" id="6.1.1.4" evidence="3"/>
<feature type="domain" description="Methionyl/Leucyl tRNA synthetase" evidence="14">
    <location>
        <begin position="67"/>
        <end position="201"/>
    </location>
</feature>
<dbReference type="FunFam" id="1.10.730.10:FF:000002">
    <property type="entry name" value="Leucine--tRNA ligase"/>
    <property type="match status" value="1"/>
</dbReference>
<evidence type="ECO:0000256" key="8">
    <source>
        <dbReference type="ARBA" id="ARBA00023146"/>
    </source>
</evidence>
<dbReference type="InterPro" id="IPR001412">
    <property type="entry name" value="aa-tRNA-synth_I_CS"/>
</dbReference>
<name>A0A4Z1NYU7_9PEZI</name>
<dbReference type="STRING" id="86259.A0A4Z1NYU7"/>
<evidence type="ECO:0000256" key="7">
    <source>
        <dbReference type="ARBA" id="ARBA00022917"/>
    </source>
</evidence>
<dbReference type="GO" id="GO:0002161">
    <property type="term" value="F:aminoacyl-tRNA deacylase activity"/>
    <property type="evidence" value="ECO:0007669"/>
    <property type="project" value="InterPro"/>
</dbReference>
<accession>A0A4Z1NYU7</accession>
<dbReference type="Gene3D" id="3.90.740.10">
    <property type="entry name" value="Valyl/Leucyl/Isoleucyl-tRNA synthetase, editing domain"/>
    <property type="match status" value="1"/>
</dbReference>
<dbReference type="EMBL" id="SNSC02000011">
    <property type="protein sequence ID" value="TID20002.1"/>
    <property type="molecule type" value="Genomic_DNA"/>
</dbReference>
<evidence type="ECO:0000259" key="13">
    <source>
        <dbReference type="Pfam" id="PF08264"/>
    </source>
</evidence>
<dbReference type="InterPro" id="IPR002302">
    <property type="entry name" value="Leu-tRNA-ligase"/>
</dbReference>
<feature type="domain" description="Methionyl/Valyl/Leucyl/Isoleucyl-tRNA synthetase anticodon-binding" evidence="13">
    <location>
        <begin position="767"/>
        <end position="856"/>
    </location>
</feature>
<evidence type="ECO:0000256" key="1">
    <source>
        <dbReference type="ARBA" id="ARBA00004305"/>
    </source>
</evidence>
<comment type="catalytic activity">
    <reaction evidence="10">
        <text>tRNA(Leu) + L-leucine + ATP = L-leucyl-tRNA(Leu) + AMP + diphosphate</text>
        <dbReference type="Rhea" id="RHEA:11688"/>
        <dbReference type="Rhea" id="RHEA-COMP:9613"/>
        <dbReference type="Rhea" id="RHEA-COMP:9622"/>
        <dbReference type="ChEBI" id="CHEBI:30616"/>
        <dbReference type="ChEBI" id="CHEBI:33019"/>
        <dbReference type="ChEBI" id="CHEBI:57427"/>
        <dbReference type="ChEBI" id="CHEBI:78442"/>
        <dbReference type="ChEBI" id="CHEBI:78494"/>
        <dbReference type="ChEBI" id="CHEBI:456215"/>
        <dbReference type="EC" id="6.1.1.4"/>
    </reaction>
</comment>
<sequence>MRASRLTNTGWTWLPPRIASRPASTSTPIDFPGLDRKWQKIWALTKLGEFNRKKDDKREHPTYVLPMFPYPSGSLHMGHMRVYTISDVVARFNYMRGRNVLHPMGWDAFGLPAENAAIERGVDPAEWTARNIEQMKGQLQAMNGVWDWGREFRTSDPSYYKHTQQLFLMLHEAGLAYQKEALVNWDPVDNTVLANEQVDANGCSWRSGAKVKKRELRQWFLAITKFAGDLHRDLDTLEKNNNWPSRVVDMQRNWLGKSEGVTFDLEVVKSDPTSKSPNVGVVNVYTTRLDTLNGAQFIALSLGHSLVQQCAAKNEELRKFIEEARDLPPNSRAGFKLPYLKVRSLVFPQVGDVEGNLAKASRSILLPVYAAPYVLDGVGTGAVMGVPAHDTRDWEFWGKHQPNKAPKFVISPENRIPDWNRPFTEKGIMAHPHANQSHLRSDDVSRLFTKALRQKGHKPVLTTSWRLHDWLISRQRYWGAPIPIIHCPSCGAVPVPRKDLPVELPKLPPDLIHGRTGNPLEKIDEWINTSCPECSGPAKRDTDTMDTFMDSAWYYFRFVDPKNDSHIFRRSVVERTLPVDFYIGGVEHAILHLLYARFIAKFLLSTAEKRPGITRKDTVAEPFKKLVAQGMVHGKTYSDPATGRFLKSDEVDLSDPKQPKVIATGETPSISFEKMSKSKYNGVDPATCINKYGADVTRAHMLFAAPESEVLEWEDERIAGITRWLHRLWRIVEHAAHFNLKAAEKKQTRRLSHQATKLLLLTKGTRDSVTAKLEAASGFNTVVSDLIKLTNALDIVTFGFENEVTFHECVEATIKMVAPLAPAFAEEAWQILHPSGPENLKTKSIFQHDWPDFDDIKGSVSPPLTQTCVLMMNGKKKFAAEIPTFDPTMPRLGRFLKQQLLEETEEGREWAAKPAHRVLLSRVQDVFAGKGGTVLNLVLKKDRNVMRMLEKVEKKEERQAKRNEL</sequence>
<dbReference type="Proteomes" id="UP000298493">
    <property type="component" value="Unassembled WGS sequence"/>
</dbReference>
<proteinExistence type="inferred from homology"/>
<evidence type="ECO:0000256" key="10">
    <source>
        <dbReference type="ARBA" id="ARBA00047469"/>
    </source>
</evidence>
<keyword evidence="5 11" id="KW-0547">Nucleotide-binding</keyword>
<dbReference type="GO" id="GO:0005759">
    <property type="term" value="C:mitochondrial matrix"/>
    <property type="evidence" value="ECO:0007669"/>
    <property type="project" value="UniProtKB-SubCell"/>
</dbReference>
<keyword evidence="17" id="KW-1185">Reference proteome</keyword>
<keyword evidence="8 11" id="KW-0030">Aminoacyl-tRNA synthetase</keyword>
<dbReference type="Pfam" id="PF09334">
    <property type="entry name" value="tRNA-synt_1g"/>
    <property type="match status" value="1"/>
</dbReference>
<dbReference type="GO" id="GO:0006429">
    <property type="term" value="P:leucyl-tRNA aminoacylation"/>
    <property type="evidence" value="ECO:0007669"/>
    <property type="project" value="InterPro"/>
</dbReference>
<dbReference type="PRINTS" id="PR00985">
    <property type="entry name" value="TRNASYNTHLEU"/>
</dbReference>